<evidence type="ECO:0000313" key="3">
    <source>
        <dbReference type="EMBL" id="KAF8479608.1"/>
    </source>
</evidence>
<feature type="chain" id="PRO_5040345172" description="HAUS augmin-like complex subunit 6 N-terminal domain-containing protein" evidence="2">
    <location>
        <begin position="23"/>
        <end position="674"/>
    </location>
</feature>
<keyword evidence="4" id="KW-1185">Reference proteome</keyword>
<keyword evidence="2" id="KW-0732">Signal</keyword>
<comment type="caution">
    <text evidence="3">The sequence shown here is derived from an EMBL/GenBank/DDBJ whole genome shotgun (WGS) entry which is preliminary data.</text>
</comment>
<feature type="compositionally biased region" description="Polar residues" evidence="1">
    <location>
        <begin position="505"/>
        <end position="516"/>
    </location>
</feature>
<dbReference type="AlphaFoldDB" id="A0A9P5MVG8"/>
<gene>
    <name evidence="3" type="ORF">DFH94DRAFT_693062</name>
</gene>
<evidence type="ECO:0000256" key="2">
    <source>
        <dbReference type="SAM" id="SignalP"/>
    </source>
</evidence>
<reference evidence="3" key="1">
    <citation type="submission" date="2019-10" db="EMBL/GenBank/DDBJ databases">
        <authorList>
            <consortium name="DOE Joint Genome Institute"/>
            <person name="Kuo A."/>
            <person name="Miyauchi S."/>
            <person name="Kiss E."/>
            <person name="Drula E."/>
            <person name="Kohler A."/>
            <person name="Sanchez-Garcia M."/>
            <person name="Andreopoulos B."/>
            <person name="Barry K.W."/>
            <person name="Bonito G."/>
            <person name="Buee M."/>
            <person name="Carver A."/>
            <person name="Chen C."/>
            <person name="Cichocki N."/>
            <person name="Clum A."/>
            <person name="Culley D."/>
            <person name="Crous P.W."/>
            <person name="Fauchery L."/>
            <person name="Girlanda M."/>
            <person name="Hayes R."/>
            <person name="Keri Z."/>
            <person name="LaButti K."/>
            <person name="Lipzen A."/>
            <person name="Lombard V."/>
            <person name="Magnuson J."/>
            <person name="Maillard F."/>
            <person name="Morin E."/>
            <person name="Murat C."/>
            <person name="Nolan M."/>
            <person name="Ohm R."/>
            <person name="Pangilinan J."/>
            <person name="Pereira M."/>
            <person name="Perotto S."/>
            <person name="Peter M."/>
            <person name="Riley R."/>
            <person name="Sitrit Y."/>
            <person name="Stielow B."/>
            <person name="Szollosi G."/>
            <person name="Zifcakova L."/>
            <person name="Stursova M."/>
            <person name="Spatafora J.W."/>
            <person name="Tedersoo L."/>
            <person name="Vaario L.-M."/>
            <person name="Yamada A."/>
            <person name="Yan M."/>
            <person name="Wang P."/>
            <person name="Xu J."/>
            <person name="Bruns T."/>
            <person name="Baldrian P."/>
            <person name="Vilgalys R."/>
            <person name="Henrissat B."/>
            <person name="Grigoriev I.V."/>
            <person name="Hibbett D."/>
            <person name="Nagy L.G."/>
            <person name="Martin F.M."/>
        </authorList>
    </citation>
    <scope>NUCLEOTIDE SEQUENCE</scope>
    <source>
        <strain evidence="3">Prilba</strain>
    </source>
</reference>
<reference evidence="3" key="2">
    <citation type="journal article" date="2020" name="Nat. Commun.">
        <title>Large-scale genome sequencing of mycorrhizal fungi provides insights into the early evolution of symbiotic traits.</title>
        <authorList>
            <person name="Miyauchi S."/>
            <person name="Kiss E."/>
            <person name="Kuo A."/>
            <person name="Drula E."/>
            <person name="Kohler A."/>
            <person name="Sanchez-Garcia M."/>
            <person name="Morin E."/>
            <person name="Andreopoulos B."/>
            <person name="Barry K.W."/>
            <person name="Bonito G."/>
            <person name="Buee M."/>
            <person name="Carver A."/>
            <person name="Chen C."/>
            <person name="Cichocki N."/>
            <person name="Clum A."/>
            <person name="Culley D."/>
            <person name="Crous P.W."/>
            <person name="Fauchery L."/>
            <person name="Girlanda M."/>
            <person name="Hayes R.D."/>
            <person name="Keri Z."/>
            <person name="LaButti K."/>
            <person name="Lipzen A."/>
            <person name="Lombard V."/>
            <person name="Magnuson J."/>
            <person name="Maillard F."/>
            <person name="Murat C."/>
            <person name="Nolan M."/>
            <person name="Ohm R.A."/>
            <person name="Pangilinan J."/>
            <person name="Pereira M.F."/>
            <person name="Perotto S."/>
            <person name="Peter M."/>
            <person name="Pfister S."/>
            <person name="Riley R."/>
            <person name="Sitrit Y."/>
            <person name="Stielow J.B."/>
            <person name="Szollosi G."/>
            <person name="Zifcakova L."/>
            <person name="Stursova M."/>
            <person name="Spatafora J.W."/>
            <person name="Tedersoo L."/>
            <person name="Vaario L.M."/>
            <person name="Yamada A."/>
            <person name="Yan M."/>
            <person name="Wang P."/>
            <person name="Xu J."/>
            <person name="Bruns T."/>
            <person name="Baldrian P."/>
            <person name="Vilgalys R."/>
            <person name="Dunand C."/>
            <person name="Henrissat B."/>
            <person name="Grigoriev I.V."/>
            <person name="Hibbett D."/>
            <person name="Nagy L.G."/>
            <person name="Martin F.M."/>
        </authorList>
    </citation>
    <scope>NUCLEOTIDE SEQUENCE</scope>
    <source>
        <strain evidence="3">Prilba</strain>
    </source>
</reference>
<organism evidence="3 4">
    <name type="scientific">Russula ochroleuca</name>
    <dbReference type="NCBI Taxonomy" id="152965"/>
    <lineage>
        <taxon>Eukaryota</taxon>
        <taxon>Fungi</taxon>
        <taxon>Dikarya</taxon>
        <taxon>Basidiomycota</taxon>
        <taxon>Agaricomycotina</taxon>
        <taxon>Agaricomycetes</taxon>
        <taxon>Russulales</taxon>
        <taxon>Russulaceae</taxon>
        <taxon>Russula</taxon>
    </lineage>
</organism>
<evidence type="ECO:0000313" key="4">
    <source>
        <dbReference type="Proteomes" id="UP000759537"/>
    </source>
</evidence>
<dbReference type="Proteomes" id="UP000759537">
    <property type="component" value="Unassembled WGS sequence"/>
</dbReference>
<name>A0A9P5MVG8_9AGAM</name>
<evidence type="ECO:0000256" key="1">
    <source>
        <dbReference type="SAM" id="MobiDB-lite"/>
    </source>
</evidence>
<feature type="compositionally biased region" description="Polar residues" evidence="1">
    <location>
        <begin position="605"/>
        <end position="621"/>
    </location>
</feature>
<evidence type="ECO:0008006" key="5">
    <source>
        <dbReference type="Google" id="ProtNLM"/>
    </source>
</evidence>
<protein>
    <recommendedName>
        <fullName evidence="5">HAUS augmin-like complex subunit 6 N-terminal domain-containing protein</fullName>
    </recommendedName>
</protein>
<feature type="signal peptide" evidence="2">
    <location>
        <begin position="1"/>
        <end position="22"/>
    </location>
</feature>
<dbReference type="EMBL" id="WHVB01000009">
    <property type="protein sequence ID" value="KAF8479608.1"/>
    <property type="molecule type" value="Genomic_DNA"/>
</dbReference>
<sequence>MLVLPLPLLLLIHVHLLGYPHADDPEYDEHVFNVKTRGLRDRTKTMEELSYFLVGKIESKPRLKSLFPTYPCSQPSDSVAFRAVLAKYLEGLRNIVVRPETHSKLSKGKSPGPGTTPDPWWWKDVVVRRSLLEECTGTRFERMIIALSTHALFANTSEVLNAIASDSSAAISLLPTLPKAHVSLEATLRSARRAWERSIIQLQQRQADLKHPERNAVANCDPESKAMLADLPIGELVSLCASKRDLLQRGGWQGESGRLCLDFVVALAGFSWPELPEAYTGHVNESYLSPEKISTNEDLLPPLPTAAAHHPQHMESVSALVMSTSSVTADRRQSVTSDCGQTRNSTTRRINVLITERLAAEQQTSLAFKEALNRMQTMRESLQAQLDLISIADGASARVQSGIPSDGSVPPAPSKDVITEALTREKAARFPAQSQATRTGKATTAHFAAFPLPKASRVRNQASRPRKAAVPTVGSTRSTRPLKLDNAKHRSHKLTRPTEPPPTLVTESSGTESNEAVAQEASARYPASCEVRAIATTTQERKATIIDFDEDEAFLPSDLKPNVKNPAPPKFDFIEDDSTFFPSFLKRDMVQKDPARRQARPTCASLASSRESTPEHGTTTPPMGDGKDEDDWCYEGRSMTLRDILVRAGDATFAHFDILNEEVVDVADETLGWE</sequence>
<feature type="region of interest" description="Disordered" evidence="1">
    <location>
        <begin position="591"/>
        <end position="630"/>
    </location>
</feature>
<proteinExistence type="predicted"/>
<dbReference type="OrthoDB" id="5575722at2759"/>
<feature type="region of interest" description="Disordered" evidence="1">
    <location>
        <begin position="457"/>
        <end position="521"/>
    </location>
</feature>
<accession>A0A9P5MVG8</accession>